<reference evidence="2 3" key="1">
    <citation type="submission" date="2019-06" db="EMBL/GenBank/DDBJ databases">
        <title>WGS assembly of Gossypium darwinii.</title>
        <authorList>
            <person name="Chen Z.J."/>
            <person name="Sreedasyam A."/>
            <person name="Ando A."/>
            <person name="Song Q."/>
            <person name="De L."/>
            <person name="Hulse-Kemp A."/>
            <person name="Ding M."/>
            <person name="Ye W."/>
            <person name="Kirkbride R."/>
            <person name="Jenkins J."/>
            <person name="Plott C."/>
            <person name="Lovell J."/>
            <person name="Lin Y.-M."/>
            <person name="Vaughn R."/>
            <person name="Liu B."/>
            <person name="Li W."/>
            <person name="Simpson S."/>
            <person name="Scheffler B."/>
            <person name="Saski C."/>
            <person name="Grover C."/>
            <person name="Hu G."/>
            <person name="Conover J."/>
            <person name="Carlson J."/>
            <person name="Shu S."/>
            <person name="Boston L."/>
            <person name="Williams M."/>
            <person name="Peterson D."/>
            <person name="Mcgee K."/>
            <person name="Jones D."/>
            <person name="Wendel J."/>
            <person name="Stelly D."/>
            <person name="Grimwood J."/>
            <person name="Schmutz J."/>
        </authorList>
    </citation>
    <scope>NUCLEOTIDE SEQUENCE [LARGE SCALE GENOMIC DNA]</scope>
    <source>
        <strain evidence="2">1808015.09</strain>
    </source>
</reference>
<evidence type="ECO:0008006" key="4">
    <source>
        <dbReference type="Google" id="ProtNLM"/>
    </source>
</evidence>
<accession>A0A5D2BJ47</accession>
<gene>
    <name evidence="2" type="ORF">ES288_D08G075500v1</name>
</gene>
<evidence type="ECO:0000256" key="1">
    <source>
        <dbReference type="SAM" id="SignalP"/>
    </source>
</evidence>
<proteinExistence type="predicted"/>
<keyword evidence="1" id="KW-0732">Signal</keyword>
<feature type="chain" id="PRO_5022881082" description="Secreted protein" evidence="1">
    <location>
        <begin position="22"/>
        <end position="67"/>
    </location>
</feature>
<sequence>MGRGCTAAILFTVTCIESIHAMHPPSLRGKVKMNNKNLNPFTIRRMDKQFSTKSIKSPNTFFLTSFQ</sequence>
<name>A0A5D2BJ47_GOSDA</name>
<organism evidence="2 3">
    <name type="scientific">Gossypium darwinii</name>
    <name type="common">Darwin's cotton</name>
    <name type="synonym">Gossypium barbadense var. darwinii</name>
    <dbReference type="NCBI Taxonomy" id="34276"/>
    <lineage>
        <taxon>Eukaryota</taxon>
        <taxon>Viridiplantae</taxon>
        <taxon>Streptophyta</taxon>
        <taxon>Embryophyta</taxon>
        <taxon>Tracheophyta</taxon>
        <taxon>Spermatophyta</taxon>
        <taxon>Magnoliopsida</taxon>
        <taxon>eudicotyledons</taxon>
        <taxon>Gunneridae</taxon>
        <taxon>Pentapetalae</taxon>
        <taxon>rosids</taxon>
        <taxon>malvids</taxon>
        <taxon>Malvales</taxon>
        <taxon>Malvaceae</taxon>
        <taxon>Malvoideae</taxon>
        <taxon>Gossypium</taxon>
    </lineage>
</organism>
<dbReference type="EMBL" id="CM017708">
    <property type="protein sequence ID" value="TYG56588.1"/>
    <property type="molecule type" value="Genomic_DNA"/>
</dbReference>
<evidence type="ECO:0000313" key="2">
    <source>
        <dbReference type="EMBL" id="TYG56588.1"/>
    </source>
</evidence>
<dbReference type="AlphaFoldDB" id="A0A5D2BJ47"/>
<keyword evidence="3" id="KW-1185">Reference proteome</keyword>
<feature type="signal peptide" evidence="1">
    <location>
        <begin position="1"/>
        <end position="21"/>
    </location>
</feature>
<protein>
    <recommendedName>
        <fullName evidence="4">Secreted protein</fullName>
    </recommendedName>
</protein>
<evidence type="ECO:0000313" key="3">
    <source>
        <dbReference type="Proteomes" id="UP000323506"/>
    </source>
</evidence>
<dbReference type="Proteomes" id="UP000323506">
    <property type="component" value="Chromosome D08"/>
</dbReference>